<feature type="region of interest" description="Disordered" evidence="1">
    <location>
        <begin position="98"/>
        <end position="122"/>
    </location>
</feature>
<dbReference type="EMBL" id="CAJVPP010002530">
    <property type="protein sequence ID" value="CAG8603301.1"/>
    <property type="molecule type" value="Genomic_DNA"/>
</dbReference>
<reference evidence="3" key="1">
    <citation type="submission" date="2021-06" db="EMBL/GenBank/DDBJ databases">
        <authorList>
            <person name="Kallberg Y."/>
            <person name="Tangrot J."/>
            <person name="Rosling A."/>
        </authorList>
    </citation>
    <scope>NUCLEOTIDE SEQUENCE</scope>
    <source>
        <strain evidence="3">87-6 pot B 2015</strain>
    </source>
</reference>
<evidence type="ECO:0000256" key="1">
    <source>
        <dbReference type="SAM" id="MobiDB-lite"/>
    </source>
</evidence>
<gene>
    <name evidence="3" type="ORF">FMOSSE_LOCUS9065</name>
</gene>
<name>A0A9N9CKJ5_FUNMO</name>
<evidence type="ECO:0000313" key="3">
    <source>
        <dbReference type="EMBL" id="CAG8603301.1"/>
    </source>
</evidence>
<proteinExistence type="predicted"/>
<organism evidence="3 4">
    <name type="scientific">Funneliformis mosseae</name>
    <name type="common">Endomycorrhizal fungus</name>
    <name type="synonym">Glomus mosseae</name>
    <dbReference type="NCBI Taxonomy" id="27381"/>
    <lineage>
        <taxon>Eukaryota</taxon>
        <taxon>Fungi</taxon>
        <taxon>Fungi incertae sedis</taxon>
        <taxon>Mucoromycota</taxon>
        <taxon>Glomeromycotina</taxon>
        <taxon>Glomeromycetes</taxon>
        <taxon>Glomerales</taxon>
        <taxon>Glomeraceae</taxon>
        <taxon>Funneliformis</taxon>
    </lineage>
</organism>
<dbReference type="AlphaFoldDB" id="A0A9N9CKJ5"/>
<accession>A0A9N9CKJ5</accession>
<keyword evidence="4" id="KW-1185">Reference proteome</keyword>
<protein>
    <submittedName>
        <fullName evidence="3">455_t:CDS:1</fullName>
    </submittedName>
</protein>
<comment type="caution">
    <text evidence="3">The sequence shown here is derived from an EMBL/GenBank/DDBJ whole genome shotgun (WGS) entry which is preliminary data.</text>
</comment>
<evidence type="ECO:0000256" key="2">
    <source>
        <dbReference type="SAM" id="SignalP"/>
    </source>
</evidence>
<feature type="chain" id="PRO_5040403954" evidence="2">
    <location>
        <begin position="19"/>
        <end position="122"/>
    </location>
</feature>
<evidence type="ECO:0000313" key="4">
    <source>
        <dbReference type="Proteomes" id="UP000789375"/>
    </source>
</evidence>
<keyword evidence="2" id="KW-0732">Signal</keyword>
<dbReference type="Proteomes" id="UP000789375">
    <property type="component" value="Unassembled WGS sequence"/>
</dbReference>
<feature type="signal peptide" evidence="2">
    <location>
        <begin position="1"/>
        <end position="18"/>
    </location>
</feature>
<sequence>MKFFTILSVISILTAVNANPVFHKRVEKNVKDPKEKYDPNYYIETYGSKKDAYYKQAEGWSNKVFGNKDWDIKDWDKFKDNEGLDNVGKDDKVNKSWDNKEIIDDKTKNDDKGKNDVKTEQV</sequence>